<keyword evidence="1" id="KW-1133">Transmembrane helix</keyword>
<evidence type="ECO:0000313" key="3">
    <source>
        <dbReference type="Proteomes" id="UP001056381"/>
    </source>
</evidence>
<protein>
    <submittedName>
        <fullName evidence="2">Uncharacterized protein</fullName>
    </submittedName>
</protein>
<keyword evidence="3" id="KW-1185">Reference proteome</keyword>
<gene>
    <name evidence="2" type="ORF">M9B40_03400</name>
</gene>
<organism evidence="2 3">
    <name type="scientific">SAR86 cluster bacterium</name>
    <dbReference type="NCBI Taxonomy" id="2030880"/>
    <lineage>
        <taxon>Bacteria</taxon>
        <taxon>Pseudomonadati</taxon>
        <taxon>Pseudomonadota</taxon>
        <taxon>Gammaproteobacteria</taxon>
        <taxon>SAR86 cluster</taxon>
    </lineage>
</organism>
<feature type="transmembrane region" description="Helical" evidence="1">
    <location>
        <begin position="6"/>
        <end position="25"/>
    </location>
</feature>
<name>A0A9Q8TXI2_9GAMM</name>
<feature type="transmembrane region" description="Helical" evidence="1">
    <location>
        <begin position="45"/>
        <end position="67"/>
    </location>
</feature>
<reference evidence="2" key="1">
    <citation type="submission" date="2022-05" db="EMBL/GenBank/DDBJ databases">
        <title>Single-amplified genomics reveal most streamlined microbe among free-living bacteria.</title>
        <authorList>
            <person name="Roda-Garcia J."/>
            <person name="Haro-Moreno J.M."/>
            <person name="Rodriguez-Valera F."/>
            <person name="Almagro-Moreno S."/>
            <person name="Lopez-Perez M."/>
        </authorList>
    </citation>
    <scope>NUCLEOTIDE SEQUENCE</scope>
    <source>
        <strain evidence="2">TMED112-D2-2</strain>
    </source>
</reference>
<proteinExistence type="predicted"/>
<feature type="transmembrane region" description="Helical" evidence="1">
    <location>
        <begin position="116"/>
        <end position="136"/>
    </location>
</feature>
<keyword evidence="1" id="KW-0472">Membrane</keyword>
<evidence type="ECO:0000256" key="1">
    <source>
        <dbReference type="SAM" id="Phobius"/>
    </source>
</evidence>
<dbReference type="AlphaFoldDB" id="A0A9Q8TXI2"/>
<dbReference type="Proteomes" id="UP001056381">
    <property type="component" value="Chromosome"/>
</dbReference>
<sequence>MFVDIALQFILATVIGSIWAAPLVVTPAARKTLDKEALKFFLRSFFFRLNFFLIVFLGLYLGIYYFLKLGTYELFLSNSETLLASIMVVTIFLNLFISLLLSSIDQHKNRVLFNTFHLFSVVILIGNSFAATYLLVQKFLLI</sequence>
<keyword evidence="1" id="KW-0812">Transmembrane</keyword>
<accession>A0A9Q8TXI2</accession>
<feature type="transmembrane region" description="Helical" evidence="1">
    <location>
        <begin position="82"/>
        <end position="104"/>
    </location>
</feature>
<dbReference type="EMBL" id="CP097966">
    <property type="protein sequence ID" value="URQ62786.1"/>
    <property type="molecule type" value="Genomic_DNA"/>
</dbReference>
<evidence type="ECO:0000313" key="2">
    <source>
        <dbReference type="EMBL" id="URQ62786.1"/>
    </source>
</evidence>